<proteinExistence type="predicted"/>
<dbReference type="Gene3D" id="3.30.160.60">
    <property type="entry name" value="Classic Zinc Finger"/>
    <property type="match status" value="1"/>
</dbReference>
<feature type="compositionally biased region" description="Acidic residues" evidence="2">
    <location>
        <begin position="102"/>
        <end position="111"/>
    </location>
</feature>
<dbReference type="InterPro" id="IPR013087">
    <property type="entry name" value="Znf_C2H2_type"/>
</dbReference>
<evidence type="ECO:0000256" key="2">
    <source>
        <dbReference type="SAM" id="MobiDB-lite"/>
    </source>
</evidence>
<feature type="region of interest" description="Disordered" evidence="2">
    <location>
        <begin position="19"/>
        <end position="149"/>
    </location>
</feature>
<keyword evidence="1" id="KW-0479">Metal-binding</keyword>
<dbReference type="PANTHER" id="PTHR46869">
    <property type="entry name" value="C2H2-LIKE ZINC FINGER PROTEIN"/>
    <property type="match status" value="1"/>
</dbReference>
<dbReference type="SMART" id="SM00355">
    <property type="entry name" value="ZnF_C2H2"/>
    <property type="match status" value="3"/>
</dbReference>
<dbReference type="GO" id="GO:0008270">
    <property type="term" value="F:zinc ion binding"/>
    <property type="evidence" value="ECO:0007669"/>
    <property type="project" value="UniProtKB-KW"/>
</dbReference>
<dbReference type="PROSITE" id="PS00028">
    <property type="entry name" value="ZINC_FINGER_C2H2_1"/>
    <property type="match status" value="2"/>
</dbReference>
<evidence type="ECO:0000259" key="3">
    <source>
        <dbReference type="PROSITE" id="PS50157"/>
    </source>
</evidence>
<dbReference type="AlphaFoldDB" id="A0A803M0W0"/>
<organism evidence="4 5">
    <name type="scientific">Chenopodium quinoa</name>
    <name type="common">Quinoa</name>
    <dbReference type="NCBI Taxonomy" id="63459"/>
    <lineage>
        <taxon>Eukaryota</taxon>
        <taxon>Viridiplantae</taxon>
        <taxon>Streptophyta</taxon>
        <taxon>Embryophyta</taxon>
        <taxon>Tracheophyta</taxon>
        <taxon>Spermatophyta</taxon>
        <taxon>Magnoliopsida</taxon>
        <taxon>eudicotyledons</taxon>
        <taxon>Gunneridae</taxon>
        <taxon>Pentapetalae</taxon>
        <taxon>Caryophyllales</taxon>
        <taxon>Chenopodiaceae</taxon>
        <taxon>Chenopodioideae</taxon>
        <taxon>Atripliceae</taxon>
        <taxon>Chenopodium</taxon>
    </lineage>
</organism>
<feature type="compositionally biased region" description="Low complexity" evidence="2">
    <location>
        <begin position="92"/>
        <end position="101"/>
    </location>
</feature>
<evidence type="ECO:0000313" key="5">
    <source>
        <dbReference type="Proteomes" id="UP000596660"/>
    </source>
</evidence>
<dbReference type="InterPro" id="IPR036236">
    <property type="entry name" value="Znf_C2H2_sf"/>
</dbReference>
<feature type="region of interest" description="Disordered" evidence="2">
    <location>
        <begin position="329"/>
        <end position="349"/>
    </location>
</feature>
<feature type="domain" description="C2H2-type" evidence="3">
    <location>
        <begin position="285"/>
        <end position="307"/>
    </location>
</feature>
<reference evidence="4" key="1">
    <citation type="journal article" date="2017" name="Nature">
        <title>The genome of Chenopodium quinoa.</title>
        <authorList>
            <person name="Jarvis D.E."/>
            <person name="Ho Y.S."/>
            <person name="Lightfoot D.J."/>
            <person name="Schmoeckel S.M."/>
            <person name="Li B."/>
            <person name="Borm T.J.A."/>
            <person name="Ohyanagi H."/>
            <person name="Mineta K."/>
            <person name="Michell C.T."/>
            <person name="Saber N."/>
            <person name="Kharbatia N.M."/>
            <person name="Rupper R.R."/>
            <person name="Sharp A.R."/>
            <person name="Dally N."/>
            <person name="Boughton B.A."/>
            <person name="Woo Y.H."/>
            <person name="Gao G."/>
            <person name="Schijlen E.G.W.M."/>
            <person name="Guo X."/>
            <person name="Momin A.A."/>
            <person name="Negrao S."/>
            <person name="Al-Babili S."/>
            <person name="Gehring C."/>
            <person name="Roessner U."/>
            <person name="Jung C."/>
            <person name="Murphy K."/>
            <person name="Arold S.T."/>
            <person name="Gojobori T."/>
            <person name="van der Linden C.G."/>
            <person name="van Loo E.N."/>
            <person name="Jellen E.N."/>
            <person name="Maughan P.J."/>
            <person name="Tester M."/>
        </authorList>
    </citation>
    <scope>NUCLEOTIDE SEQUENCE [LARGE SCALE GENOMIC DNA]</scope>
    <source>
        <strain evidence="4">cv. PI 614886</strain>
    </source>
</reference>
<dbReference type="PROSITE" id="PS50157">
    <property type="entry name" value="ZINC_FINGER_C2H2_2"/>
    <property type="match status" value="2"/>
</dbReference>
<keyword evidence="1" id="KW-0863">Zinc-finger</keyword>
<reference evidence="4" key="2">
    <citation type="submission" date="2021-03" db="UniProtKB">
        <authorList>
            <consortium name="EnsemblPlants"/>
        </authorList>
    </citation>
    <scope>IDENTIFICATION</scope>
</reference>
<dbReference type="PANTHER" id="PTHR46869:SF6">
    <property type="entry name" value="C2H2-TYPE DOMAIN-CONTAINING PROTEIN"/>
    <property type="match status" value="1"/>
</dbReference>
<feature type="domain" description="C2H2-type" evidence="3">
    <location>
        <begin position="8"/>
        <end position="35"/>
    </location>
</feature>
<name>A0A803M0W0_CHEQI</name>
<keyword evidence="1" id="KW-0862">Zinc</keyword>
<dbReference type="Gramene" id="AUR62021592-RA">
    <property type="protein sequence ID" value="AUR62021592-RA:cds"/>
    <property type="gene ID" value="AUR62021592"/>
</dbReference>
<sequence length="404" mass="44609">MEEQKMKHICKFCKKSFPCGRSLGGHIRSHLPKPGYELRENPKKTWRSVAAADHEDHTMNSSFSSSSNETGNPKSSKISSQNQGKRSNFGRNNSQSSVSEVVEAEQEEQEEGSNSKNRRRRREKVQGNVSVSAAAADKKSESAVSGYQQKGLKLKEIEVNINGFESNDQNSKFSESKKKREKIDHVGKSIKMESLASGYVKDSVKMKDFDVLENGFLSNDQNKLSSDSKRKIDAQSAASGFVKKSSKIVKFEVSEHGISSYDQKSSDHDIFDSEFYSSMSKRSKFECTTCNKVFQSYQALGGHRASHKKHGGGGKCSPPFSKLEAETDIGGNDVVSSPDPRQPQPQQQHELIPEVGAIIGSSPSKKVVHKHECPICYRVFPSGQALGGHKRKIALSGKDETPEA</sequence>
<protein>
    <recommendedName>
        <fullName evidence="3">C2H2-type domain-containing protein</fullName>
    </recommendedName>
</protein>
<evidence type="ECO:0000313" key="4">
    <source>
        <dbReference type="EnsemblPlants" id="AUR62021592-RA:cds"/>
    </source>
</evidence>
<accession>A0A803M0W0</accession>
<dbReference type="Pfam" id="PF13912">
    <property type="entry name" value="zf-C2H2_6"/>
    <property type="match status" value="3"/>
</dbReference>
<feature type="compositionally biased region" description="Polar residues" evidence="2">
    <location>
        <begin position="68"/>
        <end position="91"/>
    </location>
</feature>
<dbReference type="SUPFAM" id="SSF57667">
    <property type="entry name" value="beta-beta-alpha zinc fingers"/>
    <property type="match status" value="1"/>
</dbReference>
<dbReference type="EnsemblPlants" id="AUR62021592-RA">
    <property type="protein sequence ID" value="AUR62021592-RA:cds"/>
    <property type="gene ID" value="AUR62021592"/>
</dbReference>
<keyword evidence="5" id="KW-1185">Reference proteome</keyword>
<evidence type="ECO:0000256" key="1">
    <source>
        <dbReference type="PROSITE-ProRule" id="PRU00042"/>
    </source>
</evidence>
<dbReference type="OMA" id="RTWRISE"/>
<dbReference type="Proteomes" id="UP000596660">
    <property type="component" value="Unplaced"/>
</dbReference>